<dbReference type="SMART" id="SM00487">
    <property type="entry name" value="DEXDc"/>
    <property type="match status" value="1"/>
</dbReference>
<dbReference type="Gene3D" id="3.40.50.300">
    <property type="entry name" value="P-loop containing nucleotide triphosphate hydrolases"/>
    <property type="match status" value="2"/>
</dbReference>
<dbReference type="InterPro" id="IPR038718">
    <property type="entry name" value="SNF2-like_sf"/>
</dbReference>
<sequence>MNRSDFDNVIREKVGHEKVESKFQNDWTRQRNTAYAFIERFGNGFDTQLLADEVGMGKTYVAMAMIGAMLRGRPGRAGRALLVTPSSAVLRSKWEQELRSFGDRYMGSKSGAKAPLRPLVITDYWQLVANLHDYDADPVGRVTERLRGGIVASFWEWCRRVKLVGSRTRFNLDISFDPHAPEARAFASDFSSAAWWSYLDTLKAGQEPLLRQRVAQLSDQDPQVAAWAFRWLAEAFRKFTDKQNEHVPDVLIVGMSSLRRPNYNQQQSLEFYTFVVGVLLSGLHEPTRKAFVRALRKAGNVILDDATHDSVRALAAADLYRTKGCIAAVMQDDDALQAEWRSLKDAPEAGRMKAFLRTLTDAVISRKLKESGIKLAVIDEAHNWKDGKNGGGEFKKIFAPAIPRKLLMSATPFQLAENEMLRVFAHAADPSGRTQQVLASQGEAVSQCLAANASFARCWTELAASGHAVQALHTALAGADVAAVEARLSALAEHPTTDPALAAFCQAALVYRKAVDKLVAIQRQIVIRHVKPRGHRAFHAGVDFRVDVLPQQKTALYGVIGMADGDDAFIHYLAMRMDQQIRGIDSQASAHLMGGLTSSVAAYQKSVHGRRALPRGADVVTRGYVGMFGKAMQHHAHPKVGATVRRALENYHNGRKTLIFCERVDTLEEIQTGMRQAMESVPAGARRGSDPVQARKDFLEHAEVADLRLTRLAWLASGRHVGLRARIETLRPEAATFAIETLARIGLNPTARRVHRLMDILALARLDGSPAEAGHLARHFEALCAACRKASVKDRALWQSIFGGTRAEAQAGAQAIHDEAMKHAATWFGDVTNVWEADDAAEFAAMVLGLLDSESAMLQAAADPKDPAAPADTATAFYDTVVALQRGVRKVVLRPDLFRGYLADAGWSGGTASEITEIAAIVHDGIRRNRGQGESPWRRVCRFMQALCDANGSINPHATTNTQRRSLWRGVNIRASRQGVNDEEGDALVTDDDLAVQTLSGDTDAERRIALCAAFNSPLAPDVLICTSIGSEGIDLHRECAEVIHHDLPWNPAKLEQRIGRVDRVGSLGEERGIKVRIGIPFQEQTYERFQYNVLLARAQRFQVLLGKPDFDVATDEEDPEAEDGRVREIDGDDEVADATLAPELPAPLLQWLSVDLALPTATAPALPPTPVTPNSRKEVEHAVSD</sequence>
<feature type="domain" description="Helicase C-terminal" evidence="3">
    <location>
        <begin position="953"/>
        <end position="1119"/>
    </location>
</feature>
<dbReference type="InterPro" id="IPR019762">
    <property type="entry name" value="Dynamin_GTPase_CS"/>
</dbReference>
<feature type="region of interest" description="Disordered" evidence="2">
    <location>
        <begin position="1163"/>
        <end position="1186"/>
    </location>
</feature>
<dbReference type="PANTHER" id="PTHR10799">
    <property type="entry name" value="SNF2/RAD54 HELICASE FAMILY"/>
    <property type="match status" value="1"/>
</dbReference>
<dbReference type="RefSeq" id="WP_224079862.1">
    <property type="nucleotide sequence ID" value="NZ_CAJZAI010000004.1"/>
</dbReference>
<dbReference type="CDD" id="cd18793">
    <property type="entry name" value="SF2_C_SNF"/>
    <property type="match status" value="1"/>
</dbReference>
<gene>
    <name evidence="4" type="primary">rapA_3</name>
    <name evidence="4" type="ORF">LMG23992_02248</name>
</gene>
<protein>
    <submittedName>
        <fullName evidence="4">RNA polymerase-associated protein RapA</fullName>
        <ecNumber evidence="4">3.6.4.-</ecNumber>
    </submittedName>
</protein>
<dbReference type="InterPro" id="IPR027417">
    <property type="entry name" value="P-loop_NTPase"/>
</dbReference>
<dbReference type="Proteomes" id="UP000727654">
    <property type="component" value="Unassembled WGS sequence"/>
</dbReference>
<evidence type="ECO:0000259" key="3">
    <source>
        <dbReference type="PROSITE" id="PS51194"/>
    </source>
</evidence>
<dbReference type="EMBL" id="CAJZAI010000004">
    <property type="protein sequence ID" value="CAG9172485.1"/>
    <property type="molecule type" value="Genomic_DNA"/>
</dbReference>
<dbReference type="SUPFAM" id="SSF52540">
    <property type="entry name" value="P-loop containing nucleoside triphosphate hydrolases"/>
    <property type="match status" value="2"/>
</dbReference>
<dbReference type="InterPro" id="IPR014001">
    <property type="entry name" value="Helicase_ATP-bd"/>
</dbReference>
<feature type="compositionally biased region" description="Basic and acidic residues" evidence="2">
    <location>
        <begin position="1176"/>
        <end position="1186"/>
    </location>
</feature>
<dbReference type="PROSITE" id="PS51194">
    <property type="entry name" value="HELICASE_CTER"/>
    <property type="match status" value="1"/>
</dbReference>
<keyword evidence="5" id="KW-1185">Reference proteome</keyword>
<comment type="caution">
    <text evidence="4">The sequence shown here is derived from an EMBL/GenBank/DDBJ whole genome shotgun (WGS) entry which is preliminary data.</text>
</comment>
<dbReference type="SMART" id="SM00490">
    <property type="entry name" value="HELICc"/>
    <property type="match status" value="1"/>
</dbReference>
<dbReference type="Gene3D" id="3.40.50.10810">
    <property type="entry name" value="Tandem AAA-ATPase domain"/>
    <property type="match status" value="1"/>
</dbReference>
<dbReference type="EC" id="3.6.4.-" evidence="4"/>
<keyword evidence="1 4" id="KW-0378">Hydrolase</keyword>
<reference evidence="4 5" key="1">
    <citation type="submission" date="2021-08" db="EMBL/GenBank/DDBJ databases">
        <authorList>
            <person name="Peeters C."/>
        </authorList>
    </citation>
    <scope>NUCLEOTIDE SEQUENCE [LARGE SCALE GENOMIC DNA]</scope>
    <source>
        <strain evidence="4 5">LMG 23992</strain>
    </source>
</reference>
<dbReference type="Pfam" id="PF00271">
    <property type="entry name" value="Helicase_C"/>
    <property type="match status" value="1"/>
</dbReference>
<dbReference type="InterPro" id="IPR001650">
    <property type="entry name" value="Helicase_C-like"/>
</dbReference>
<name>A0ABM8WY54_9BURK</name>
<accession>A0ABM8WY54</accession>
<evidence type="ECO:0000256" key="1">
    <source>
        <dbReference type="ARBA" id="ARBA00022801"/>
    </source>
</evidence>
<dbReference type="GO" id="GO:0016787">
    <property type="term" value="F:hydrolase activity"/>
    <property type="evidence" value="ECO:0007669"/>
    <property type="project" value="UniProtKB-KW"/>
</dbReference>
<evidence type="ECO:0000256" key="2">
    <source>
        <dbReference type="SAM" id="MobiDB-lite"/>
    </source>
</evidence>
<evidence type="ECO:0000313" key="5">
    <source>
        <dbReference type="Proteomes" id="UP000727654"/>
    </source>
</evidence>
<evidence type="ECO:0000313" key="4">
    <source>
        <dbReference type="EMBL" id="CAG9172485.1"/>
    </source>
</evidence>
<proteinExistence type="predicted"/>
<dbReference type="InterPro" id="IPR049730">
    <property type="entry name" value="SNF2/RAD54-like_C"/>
</dbReference>
<organism evidence="4 5">
    <name type="scientific">Cupriavidus laharis</name>
    <dbReference type="NCBI Taxonomy" id="151654"/>
    <lineage>
        <taxon>Bacteria</taxon>
        <taxon>Pseudomonadati</taxon>
        <taxon>Pseudomonadota</taxon>
        <taxon>Betaproteobacteria</taxon>
        <taxon>Burkholderiales</taxon>
        <taxon>Burkholderiaceae</taxon>
        <taxon>Cupriavidus</taxon>
    </lineage>
</organism>
<dbReference type="PROSITE" id="PS00410">
    <property type="entry name" value="G_DYNAMIN_1"/>
    <property type="match status" value="1"/>
</dbReference>